<dbReference type="GO" id="GO:0008168">
    <property type="term" value="F:methyltransferase activity"/>
    <property type="evidence" value="ECO:0007669"/>
    <property type="project" value="UniProtKB-KW"/>
</dbReference>
<dbReference type="Proteomes" id="UP000185663">
    <property type="component" value="Chromosome I"/>
</dbReference>
<dbReference type="STRING" id="545619.SAMN04489860_0803"/>
<dbReference type="InterPro" id="IPR029063">
    <property type="entry name" value="SAM-dependent_MTases_sf"/>
</dbReference>
<dbReference type="AlphaFoldDB" id="A0A1H1PH53"/>
<proteinExistence type="predicted"/>
<dbReference type="GO" id="GO:0032259">
    <property type="term" value="P:methylation"/>
    <property type="evidence" value="ECO:0007669"/>
    <property type="project" value="UniProtKB-KW"/>
</dbReference>
<organism evidence="1 2">
    <name type="scientific">Paraoerskovia marina</name>
    <dbReference type="NCBI Taxonomy" id="545619"/>
    <lineage>
        <taxon>Bacteria</taxon>
        <taxon>Bacillati</taxon>
        <taxon>Actinomycetota</taxon>
        <taxon>Actinomycetes</taxon>
        <taxon>Micrococcales</taxon>
        <taxon>Cellulomonadaceae</taxon>
        <taxon>Paraoerskovia</taxon>
    </lineage>
</organism>
<dbReference type="Pfam" id="PF13489">
    <property type="entry name" value="Methyltransf_23"/>
    <property type="match status" value="1"/>
</dbReference>
<keyword evidence="2" id="KW-1185">Reference proteome</keyword>
<dbReference type="SUPFAM" id="SSF53335">
    <property type="entry name" value="S-adenosyl-L-methionine-dependent methyltransferases"/>
    <property type="match status" value="1"/>
</dbReference>
<gene>
    <name evidence="1" type="ORF">SAMN04489860_0803</name>
</gene>
<keyword evidence="1" id="KW-0808">Transferase</keyword>
<evidence type="ECO:0000313" key="1">
    <source>
        <dbReference type="EMBL" id="SDS10420.1"/>
    </source>
</evidence>
<evidence type="ECO:0000313" key="2">
    <source>
        <dbReference type="Proteomes" id="UP000185663"/>
    </source>
</evidence>
<keyword evidence="1" id="KW-0489">Methyltransferase</keyword>
<dbReference type="RefSeq" id="WP_083371675.1">
    <property type="nucleotide sequence ID" value="NZ_LT629776.1"/>
</dbReference>
<reference evidence="1 2" key="1">
    <citation type="submission" date="2016-10" db="EMBL/GenBank/DDBJ databases">
        <authorList>
            <person name="de Groot N.N."/>
        </authorList>
    </citation>
    <scope>NUCLEOTIDE SEQUENCE [LARGE SCALE GENOMIC DNA]</scope>
    <source>
        <strain evidence="1 2">DSM 22126</strain>
    </source>
</reference>
<sequence>MTTTDAAMPAGTAETARRASARVHPLALYEQALSGVPVLAVGAAETRLLDVATWAAPTSAVDEMILARCEGPVLDVGCGPGRMAAALGRRGVPCLGIDVSPRAVTEARSRGALALRRAVERPLPGEGRWGTVLLADGNVGIGGDPTALLRRCAELVEPGGLVLVDTDPDPDVWDTTPVVLRGPDGRESHPMPWARVGARALLRIAADVGLRLSEEWDLDGRTVVALRRPVRTTLHRR</sequence>
<accession>A0A1H1PH53</accession>
<dbReference type="EMBL" id="LT629776">
    <property type="protein sequence ID" value="SDS10420.1"/>
    <property type="molecule type" value="Genomic_DNA"/>
</dbReference>
<dbReference type="eggNOG" id="COG0500">
    <property type="taxonomic scope" value="Bacteria"/>
</dbReference>
<dbReference type="Gene3D" id="3.40.50.150">
    <property type="entry name" value="Vaccinia Virus protein VP39"/>
    <property type="match status" value="1"/>
</dbReference>
<dbReference type="CDD" id="cd02440">
    <property type="entry name" value="AdoMet_MTases"/>
    <property type="match status" value="1"/>
</dbReference>
<protein>
    <submittedName>
        <fullName evidence="1">Methyltransferase domain-containing protein</fullName>
    </submittedName>
</protein>
<name>A0A1H1PH53_9CELL</name>